<feature type="compositionally biased region" description="Pro residues" evidence="1">
    <location>
        <begin position="478"/>
        <end position="488"/>
    </location>
</feature>
<evidence type="ECO:0000313" key="3">
    <source>
        <dbReference type="Proteomes" id="UP001190700"/>
    </source>
</evidence>
<dbReference type="EMBL" id="LGRX02006467">
    <property type="protein sequence ID" value="KAK3276608.1"/>
    <property type="molecule type" value="Genomic_DNA"/>
</dbReference>
<comment type="caution">
    <text evidence="2">The sequence shown here is derived from an EMBL/GenBank/DDBJ whole genome shotgun (WGS) entry which is preliminary data.</text>
</comment>
<organism evidence="2 3">
    <name type="scientific">Cymbomonas tetramitiformis</name>
    <dbReference type="NCBI Taxonomy" id="36881"/>
    <lineage>
        <taxon>Eukaryota</taxon>
        <taxon>Viridiplantae</taxon>
        <taxon>Chlorophyta</taxon>
        <taxon>Pyramimonadophyceae</taxon>
        <taxon>Pyramimonadales</taxon>
        <taxon>Pyramimonadaceae</taxon>
        <taxon>Cymbomonas</taxon>
    </lineage>
</organism>
<sequence length="617" mass="67777">MDANPDVSTRSPANVIENDHASQPKIYLQDTYFDRISRLQEYCSREQPYVTSCDERALHLSRSPEFIQNLTSSLERCSFLWIRLLCRELTGYIAFTIVYLCALSYLSSTTQTNEVISAIKLSFLPQTERFENNLELLQWLSNSVKQIWKPTECGNAICEEPYERPAFGSVGCQVDCGLEGNLVSVVIEIQGDFTESPSTAISPTELLQSVKWNVCQRNEGQEKYGVADDCWYEADRQFEFFGEVVVEELQLPQGEWFVRIHGDYYHFVQGRVYTYDTNGRLVALETAPGWLTCQAEAWRVDAEPSRRRGRALQDTDSYITSNLDSDSDSDMYELLVTDGALSCSDHAENCRDVSDSEECNDVAADLNLDDLTSTDEVLEALPYGCIYTRNFGGHSDYAEYGDHTLYFNTGGTGSCTEQNQCLCVCIQGRYSSSPPSPTSTTSTPTTASSTSSSSTTSSASTTSSSTASAPSSSTTHHMPPPPPPPPPTSASISITTSTITITTSIPSPAATSRHHHRTSITVPTSTITITTLRHHHRHLRHHHHHLRHLSPPPPSPSPPHAITIATSAITITISAITITSSAITIATPPPITITTSTITIPTSTTHHPTSAITIATS</sequence>
<accession>A0AAE0GES9</accession>
<dbReference type="Proteomes" id="UP001190700">
    <property type="component" value="Unassembled WGS sequence"/>
</dbReference>
<feature type="compositionally biased region" description="Low complexity" evidence="1">
    <location>
        <begin position="519"/>
        <end position="531"/>
    </location>
</feature>
<feature type="region of interest" description="Disordered" evidence="1">
    <location>
        <begin position="433"/>
        <end position="492"/>
    </location>
</feature>
<reference evidence="2 3" key="1">
    <citation type="journal article" date="2015" name="Genome Biol. Evol.">
        <title>Comparative Genomics of a Bacterivorous Green Alga Reveals Evolutionary Causalities and Consequences of Phago-Mixotrophic Mode of Nutrition.</title>
        <authorList>
            <person name="Burns J.A."/>
            <person name="Paasch A."/>
            <person name="Narechania A."/>
            <person name="Kim E."/>
        </authorList>
    </citation>
    <scope>NUCLEOTIDE SEQUENCE [LARGE SCALE GENOMIC DNA]</scope>
    <source>
        <strain evidence="2 3">PLY_AMNH</strain>
    </source>
</reference>
<evidence type="ECO:0000256" key="1">
    <source>
        <dbReference type="SAM" id="MobiDB-lite"/>
    </source>
</evidence>
<dbReference type="AlphaFoldDB" id="A0AAE0GES9"/>
<feature type="compositionally biased region" description="Low complexity" evidence="1">
    <location>
        <begin position="438"/>
        <end position="477"/>
    </location>
</feature>
<name>A0AAE0GES9_9CHLO</name>
<evidence type="ECO:0000313" key="2">
    <source>
        <dbReference type="EMBL" id="KAK3276608.1"/>
    </source>
</evidence>
<gene>
    <name evidence="2" type="ORF">CYMTET_15329</name>
</gene>
<feature type="region of interest" description="Disordered" evidence="1">
    <location>
        <begin position="505"/>
        <end position="560"/>
    </location>
</feature>
<proteinExistence type="predicted"/>
<keyword evidence="3" id="KW-1185">Reference proteome</keyword>
<protein>
    <submittedName>
        <fullName evidence="2">TRP-like ion channel Pkd2</fullName>
    </submittedName>
</protein>
<feature type="compositionally biased region" description="Basic residues" evidence="1">
    <location>
        <begin position="532"/>
        <end position="548"/>
    </location>
</feature>
<feature type="compositionally biased region" description="Pro residues" evidence="1">
    <location>
        <begin position="550"/>
        <end position="559"/>
    </location>
</feature>